<dbReference type="InterPro" id="IPR039420">
    <property type="entry name" value="WalR-like"/>
</dbReference>
<dbReference type="PROSITE" id="PS50110">
    <property type="entry name" value="RESPONSE_REGULATORY"/>
    <property type="match status" value="1"/>
</dbReference>
<evidence type="ECO:0000259" key="8">
    <source>
        <dbReference type="PROSITE" id="PS51755"/>
    </source>
</evidence>
<dbReference type="InterPro" id="IPR011006">
    <property type="entry name" value="CheY-like_superfamily"/>
</dbReference>
<keyword evidence="3 6" id="KW-0238">DNA-binding</keyword>
<dbReference type="CDD" id="cd17574">
    <property type="entry name" value="REC_OmpR"/>
    <property type="match status" value="1"/>
</dbReference>
<protein>
    <submittedName>
        <fullName evidence="9">Response regulator transcription factor</fullName>
    </submittedName>
</protein>
<keyword evidence="4" id="KW-0804">Transcription</keyword>
<organism evidence="9 10">
    <name type="scientific">Citricoccus nitrophenolicus</name>
    <dbReference type="NCBI Taxonomy" id="863575"/>
    <lineage>
        <taxon>Bacteria</taxon>
        <taxon>Bacillati</taxon>
        <taxon>Actinomycetota</taxon>
        <taxon>Actinomycetes</taxon>
        <taxon>Micrococcales</taxon>
        <taxon>Micrococcaceae</taxon>
        <taxon>Citricoccus</taxon>
    </lineage>
</organism>
<dbReference type="Proteomes" id="UP001484097">
    <property type="component" value="Unassembled WGS sequence"/>
</dbReference>
<feature type="domain" description="OmpR/PhoB-type" evidence="8">
    <location>
        <begin position="137"/>
        <end position="238"/>
    </location>
</feature>
<keyword evidence="1 5" id="KW-0597">Phosphoprotein</keyword>
<evidence type="ECO:0000256" key="4">
    <source>
        <dbReference type="ARBA" id="ARBA00023163"/>
    </source>
</evidence>
<evidence type="ECO:0000256" key="1">
    <source>
        <dbReference type="ARBA" id="ARBA00022553"/>
    </source>
</evidence>
<proteinExistence type="predicted"/>
<dbReference type="InterPro" id="IPR036388">
    <property type="entry name" value="WH-like_DNA-bd_sf"/>
</dbReference>
<dbReference type="SMART" id="SM00862">
    <property type="entry name" value="Trans_reg_C"/>
    <property type="match status" value="1"/>
</dbReference>
<evidence type="ECO:0000256" key="2">
    <source>
        <dbReference type="ARBA" id="ARBA00023015"/>
    </source>
</evidence>
<dbReference type="PROSITE" id="PS51755">
    <property type="entry name" value="OMPR_PHOB"/>
    <property type="match status" value="1"/>
</dbReference>
<feature type="DNA-binding region" description="OmpR/PhoB-type" evidence="6">
    <location>
        <begin position="137"/>
        <end position="238"/>
    </location>
</feature>
<dbReference type="Gene3D" id="1.10.10.10">
    <property type="entry name" value="Winged helix-like DNA-binding domain superfamily/Winged helix DNA-binding domain"/>
    <property type="match status" value="1"/>
</dbReference>
<keyword evidence="2" id="KW-0805">Transcription regulation</keyword>
<dbReference type="CDD" id="cd00383">
    <property type="entry name" value="trans_reg_C"/>
    <property type="match status" value="1"/>
</dbReference>
<dbReference type="InterPro" id="IPR001867">
    <property type="entry name" value="OmpR/PhoB-type_DNA-bd"/>
</dbReference>
<dbReference type="Gene3D" id="3.40.50.2300">
    <property type="match status" value="1"/>
</dbReference>
<dbReference type="Pfam" id="PF00072">
    <property type="entry name" value="Response_reg"/>
    <property type="match status" value="1"/>
</dbReference>
<dbReference type="SUPFAM" id="SSF52172">
    <property type="entry name" value="CheY-like"/>
    <property type="match status" value="1"/>
</dbReference>
<reference evidence="9 10" key="1">
    <citation type="submission" date="2024-05" db="EMBL/GenBank/DDBJ databases">
        <authorList>
            <person name="Yi C."/>
        </authorList>
    </citation>
    <scope>NUCLEOTIDE SEQUENCE [LARGE SCALE GENOMIC DNA]</scope>
    <source>
        <strain evidence="9 10">XS13</strain>
    </source>
</reference>
<dbReference type="RefSeq" id="WP_309816876.1">
    <property type="nucleotide sequence ID" value="NZ_JBDXMX010000009.1"/>
</dbReference>
<dbReference type="InterPro" id="IPR001789">
    <property type="entry name" value="Sig_transdc_resp-reg_receiver"/>
</dbReference>
<dbReference type="InterPro" id="IPR016032">
    <property type="entry name" value="Sig_transdc_resp-reg_C-effctor"/>
</dbReference>
<evidence type="ECO:0000313" key="10">
    <source>
        <dbReference type="Proteomes" id="UP001484097"/>
    </source>
</evidence>
<evidence type="ECO:0000256" key="5">
    <source>
        <dbReference type="PROSITE-ProRule" id="PRU00169"/>
    </source>
</evidence>
<feature type="modified residue" description="4-aspartylphosphate" evidence="5">
    <location>
        <position position="62"/>
    </location>
</feature>
<name>A0ABV0IN82_9MICC</name>
<keyword evidence="10" id="KW-1185">Reference proteome</keyword>
<comment type="caution">
    <text evidence="9">The sequence shown here is derived from an EMBL/GenBank/DDBJ whole genome shotgun (WGS) entry which is preliminary data.</text>
</comment>
<evidence type="ECO:0000259" key="7">
    <source>
        <dbReference type="PROSITE" id="PS50110"/>
    </source>
</evidence>
<feature type="domain" description="Response regulatory" evidence="7">
    <location>
        <begin position="13"/>
        <end position="126"/>
    </location>
</feature>
<evidence type="ECO:0000256" key="6">
    <source>
        <dbReference type="PROSITE-ProRule" id="PRU01091"/>
    </source>
</evidence>
<dbReference type="EMBL" id="JBDXMX010000009">
    <property type="protein sequence ID" value="MEO9249069.1"/>
    <property type="molecule type" value="Genomic_DNA"/>
</dbReference>
<sequence length="239" mass="25742">MDADVAAPGPVGRVLVVDDEKPLAVMVATYLSRAGYAAKVAHDGPSALEAVRSIVPDVMVLDLGLPGLDGIEVCRQVRGFSDCYVLMLTARGDEPNKLAGLAAGADDYITKPFSVRELVARVGVVLRRPRAAVTGMEPARVFGELEVDVAGREARVAGEPVALTRTEFELLAVLAMRPHQVLTRRQLIDIVWSPGWVGDERLVDVHIAHLRRKLGNAPGIRSGEHIDTVRGVGYRMAAR</sequence>
<accession>A0ABV0IN82</accession>
<evidence type="ECO:0000256" key="3">
    <source>
        <dbReference type="ARBA" id="ARBA00023125"/>
    </source>
</evidence>
<dbReference type="Pfam" id="PF00486">
    <property type="entry name" value="Trans_reg_C"/>
    <property type="match status" value="1"/>
</dbReference>
<gene>
    <name evidence="9" type="ORF">ABDK96_15400</name>
</gene>
<dbReference type="SMART" id="SM00448">
    <property type="entry name" value="REC"/>
    <property type="match status" value="1"/>
</dbReference>
<evidence type="ECO:0000313" key="9">
    <source>
        <dbReference type="EMBL" id="MEO9249069.1"/>
    </source>
</evidence>
<dbReference type="Gene3D" id="6.10.250.690">
    <property type="match status" value="1"/>
</dbReference>
<dbReference type="PANTHER" id="PTHR48111">
    <property type="entry name" value="REGULATOR OF RPOS"/>
    <property type="match status" value="1"/>
</dbReference>
<dbReference type="PANTHER" id="PTHR48111:SF4">
    <property type="entry name" value="DNA-BINDING DUAL TRANSCRIPTIONAL REGULATOR OMPR"/>
    <property type="match status" value="1"/>
</dbReference>
<dbReference type="SUPFAM" id="SSF46894">
    <property type="entry name" value="C-terminal effector domain of the bipartite response regulators"/>
    <property type="match status" value="1"/>
</dbReference>